<dbReference type="GO" id="GO:0005886">
    <property type="term" value="C:plasma membrane"/>
    <property type="evidence" value="ECO:0007669"/>
    <property type="project" value="UniProtKB-SubCell"/>
</dbReference>
<keyword evidence="6 10" id="KW-0653">Protein transport</keyword>
<comment type="function">
    <text evidence="10">Part of the Sec protein translocase complex. Interacts with the SecYEG preprotein conducting channel. SecDF uses the proton motive force (PMF) to complete protein translocation after the ATP-dependent function of SecA.</text>
</comment>
<keyword evidence="9 10" id="KW-0472">Membrane</keyword>
<dbReference type="PROSITE" id="PS50156">
    <property type="entry name" value="SSD"/>
    <property type="match status" value="1"/>
</dbReference>
<evidence type="ECO:0000256" key="5">
    <source>
        <dbReference type="ARBA" id="ARBA00022692"/>
    </source>
</evidence>
<evidence type="ECO:0000256" key="7">
    <source>
        <dbReference type="ARBA" id="ARBA00022989"/>
    </source>
</evidence>
<dbReference type="GO" id="GO:0043952">
    <property type="term" value="P:protein transport by the Sec complex"/>
    <property type="evidence" value="ECO:0007669"/>
    <property type="project" value="UniProtKB-UniRule"/>
</dbReference>
<feature type="domain" description="SSD" evidence="11">
    <location>
        <begin position="129"/>
        <end position="294"/>
    </location>
</feature>
<dbReference type="InterPro" id="IPR022646">
    <property type="entry name" value="SecD/SecF_CS"/>
</dbReference>
<dbReference type="Gene3D" id="1.20.1640.10">
    <property type="entry name" value="Multidrug efflux transporter AcrB transmembrane domain"/>
    <property type="match status" value="1"/>
</dbReference>
<comment type="caution">
    <text evidence="12">The sequence shown here is derived from an EMBL/GenBank/DDBJ whole genome shotgun (WGS) entry which is preliminary data.</text>
</comment>
<dbReference type="HAMAP" id="MF_01464_B">
    <property type="entry name" value="SecF_B"/>
    <property type="match status" value="1"/>
</dbReference>
<keyword evidence="3 10" id="KW-1003">Cell membrane</keyword>
<dbReference type="InterPro" id="IPR005665">
    <property type="entry name" value="SecF_bac"/>
</dbReference>
<evidence type="ECO:0000256" key="6">
    <source>
        <dbReference type="ARBA" id="ARBA00022927"/>
    </source>
</evidence>
<dbReference type="PANTHER" id="PTHR30081">
    <property type="entry name" value="PROTEIN-EXPORT MEMBRANE PROTEIN SEC"/>
    <property type="match status" value="1"/>
</dbReference>
<keyword evidence="8 10" id="KW-0811">Translocation</keyword>
<dbReference type="InterPro" id="IPR055344">
    <property type="entry name" value="SecD_SecF_C_bact"/>
</dbReference>
<feature type="transmembrane region" description="Helical" evidence="10">
    <location>
        <begin position="270"/>
        <end position="295"/>
    </location>
</feature>
<dbReference type="PANTHER" id="PTHR30081:SF8">
    <property type="entry name" value="PROTEIN TRANSLOCASE SUBUNIT SECF"/>
    <property type="match status" value="1"/>
</dbReference>
<organism evidence="12 13">
    <name type="scientific">candidate division WWE3 bacterium RIFOXYA2_FULL_46_9</name>
    <dbReference type="NCBI Taxonomy" id="1802636"/>
    <lineage>
        <taxon>Bacteria</taxon>
        <taxon>Katanobacteria</taxon>
    </lineage>
</organism>
<evidence type="ECO:0000313" key="13">
    <source>
        <dbReference type="Proteomes" id="UP000176614"/>
    </source>
</evidence>
<dbReference type="AlphaFoldDB" id="A0A1F4VYR4"/>
<feature type="transmembrane region" description="Helical" evidence="10">
    <location>
        <begin position="192"/>
        <end position="213"/>
    </location>
</feature>
<evidence type="ECO:0000256" key="2">
    <source>
        <dbReference type="ARBA" id="ARBA00022448"/>
    </source>
</evidence>
<evidence type="ECO:0000256" key="8">
    <source>
        <dbReference type="ARBA" id="ARBA00023010"/>
    </source>
</evidence>
<evidence type="ECO:0000313" key="12">
    <source>
        <dbReference type="EMBL" id="OGC62304.1"/>
    </source>
</evidence>
<feature type="transmembrane region" description="Helical" evidence="10">
    <location>
        <begin position="129"/>
        <end position="148"/>
    </location>
</feature>
<dbReference type="InterPro" id="IPR000731">
    <property type="entry name" value="SSD"/>
</dbReference>
<accession>A0A1F4VYR4</accession>
<comment type="similarity">
    <text evidence="10">Belongs to the SecD/SecF family. SecF subfamily.</text>
</comment>
<dbReference type="EMBL" id="MEVT01000022">
    <property type="protein sequence ID" value="OGC62304.1"/>
    <property type="molecule type" value="Genomic_DNA"/>
</dbReference>
<feature type="transmembrane region" description="Helical" evidence="10">
    <location>
        <begin position="160"/>
        <end position="186"/>
    </location>
</feature>
<feature type="transmembrane region" description="Helical" evidence="10">
    <location>
        <begin position="245"/>
        <end position="264"/>
    </location>
</feature>
<comment type="subunit">
    <text evidence="10">Forms a complex with SecD. Part of the essential Sec protein translocation apparatus which comprises SecA, SecYEG and auxiliary proteins SecDF. Other proteins may also be involved.</text>
</comment>
<dbReference type="SUPFAM" id="SSF82866">
    <property type="entry name" value="Multidrug efflux transporter AcrB transmembrane domain"/>
    <property type="match status" value="1"/>
</dbReference>
<dbReference type="Proteomes" id="UP000176614">
    <property type="component" value="Unassembled WGS sequence"/>
</dbReference>
<dbReference type="NCBIfam" id="TIGR00916">
    <property type="entry name" value="2A0604s01"/>
    <property type="match status" value="1"/>
</dbReference>
<sequence>MMNLMKYKVWYLVVSLVLMLPGTVYLLKEGLHLAIDFTGGSIITFSFSPMENEETIVRDVFKEKGVDIESVRLDKQEKTTAEIKTKPLDTAKFDELKNGLSEKFAQNNFEQKSFETVGPVVGAETAKKAFVALAWAMIGIMSYIAYAFRNIPKPYSSIKFGISAIIAMFHDAYVVIGFFAILGHYFGVEIDALFITALLTVLGFSVHDTIVVFDRIRENLRKLPKSFNFEEVANFSVVETLARSLATSFTVVLTLSSLYVLGGASIKNFVLAMLVGIISGTYSSIFTATPILVLWEKAKR</sequence>
<dbReference type="GO" id="GO:0006605">
    <property type="term" value="P:protein targeting"/>
    <property type="evidence" value="ECO:0007669"/>
    <property type="project" value="UniProtKB-UniRule"/>
</dbReference>
<dbReference type="Pfam" id="PF07549">
    <property type="entry name" value="Sec_GG"/>
    <property type="match status" value="1"/>
</dbReference>
<evidence type="ECO:0000256" key="1">
    <source>
        <dbReference type="ARBA" id="ARBA00004651"/>
    </source>
</evidence>
<evidence type="ECO:0000256" key="3">
    <source>
        <dbReference type="ARBA" id="ARBA00022475"/>
    </source>
</evidence>
<name>A0A1F4VYR4_UNCKA</name>
<keyword evidence="5 10" id="KW-0812">Transmembrane</keyword>
<feature type="transmembrane region" description="Helical" evidence="10">
    <location>
        <begin position="9"/>
        <end position="27"/>
    </location>
</feature>
<evidence type="ECO:0000259" key="11">
    <source>
        <dbReference type="PROSITE" id="PS50156"/>
    </source>
</evidence>
<dbReference type="InterPro" id="IPR022813">
    <property type="entry name" value="SecD/SecF_arch_bac"/>
</dbReference>
<keyword evidence="4" id="KW-0997">Cell inner membrane</keyword>
<gene>
    <name evidence="10" type="primary">secF</name>
    <name evidence="12" type="ORF">A2264_03325</name>
</gene>
<reference evidence="12 13" key="1">
    <citation type="journal article" date="2016" name="Nat. Commun.">
        <title>Thousands of microbial genomes shed light on interconnected biogeochemical processes in an aquifer system.</title>
        <authorList>
            <person name="Anantharaman K."/>
            <person name="Brown C.T."/>
            <person name="Hug L.A."/>
            <person name="Sharon I."/>
            <person name="Castelle C.J."/>
            <person name="Probst A.J."/>
            <person name="Thomas B.C."/>
            <person name="Singh A."/>
            <person name="Wilkins M.J."/>
            <person name="Karaoz U."/>
            <person name="Brodie E.L."/>
            <person name="Williams K.H."/>
            <person name="Hubbard S.S."/>
            <person name="Banfield J.F."/>
        </authorList>
    </citation>
    <scope>NUCLEOTIDE SEQUENCE [LARGE SCALE GENOMIC DNA]</scope>
</reference>
<dbReference type="PRINTS" id="PR01755">
    <property type="entry name" value="SECFTRNLCASE"/>
</dbReference>
<proteinExistence type="inferred from homology"/>
<dbReference type="NCBIfam" id="TIGR00966">
    <property type="entry name" value="transloc_SecF"/>
    <property type="match status" value="1"/>
</dbReference>
<keyword evidence="7 10" id="KW-1133">Transmembrane helix</keyword>
<keyword evidence="2 10" id="KW-0813">Transport</keyword>
<dbReference type="Pfam" id="PF02355">
    <property type="entry name" value="SecD_SecF_C"/>
    <property type="match status" value="1"/>
</dbReference>
<evidence type="ECO:0000256" key="10">
    <source>
        <dbReference type="HAMAP-Rule" id="MF_01464"/>
    </source>
</evidence>
<dbReference type="GO" id="GO:0015450">
    <property type="term" value="F:protein-transporting ATPase activity"/>
    <property type="evidence" value="ECO:0007669"/>
    <property type="project" value="InterPro"/>
</dbReference>
<dbReference type="GO" id="GO:0065002">
    <property type="term" value="P:intracellular protein transmembrane transport"/>
    <property type="evidence" value="ECO:0007669"/>
    <property type="project" value="UniProtKB-UniRule"/>
</dbReference>
<evidence type="ECO:0000256" key="9">
    <source>
        <dbReference type="ARBA" id="ARBA00023136"/>
    </source>
</evidence>
<dbReference type="InterPro" id="IPR048634">
    <property type="entry name" value="SecD_SecF_C"/>
</dbReference>
<evidence type="ECO:0000256" key="4">
    <source>
        <dbReference type="ARBA" id="ARBA00022519"/>
    </source>
</evidence>
<comment type="subcellular location">
    <subcellularLocation>
        <location evidence="1 10">Cell membrane</location>
        <topology evidence="1 10">Multi-pass membrane protein</topology>
    </subcellularLocation>
</comment>
<protein>
    <recommendedName>
        <fullName evidence="10">Protein-export membrane protein SecF</fullName>
    </recommendedName>
</protein>
<dbReference type="InterPro" id="IPR022645">
    <property type="entry name" value="SecD/SecF_bac"/>
</dbReference>